<reference evidence="2 3" key="1">
    <citation type="journal article" date="2023" name="Mol. Phylogenet. Evol.">
        <title>Genome-scale phylogeny and comparative genomics of the fungal order Sordariales.</title>
        <authorList>
            <person name="Hensen N."/>
            <person name="Bonometti L."/>
            <person name="Westerberg I."/>
            <person name="Brannstrom I.O."/>
            <person name="Guillou S."/>
            <person name="Cros-Aarteil S."/>
            <person name="Calhoun S."/>
            <person name="Haridas S."/>
            <person name="Kuo A."/>
            <person name="Mondo S."/>
            <person name="Pangilinan J."/>
            <person name="Riley R."/>
            <person name="LaButti K."/>
            <person name="Andreopoulos B."/>
            <person name="Lipzen A."/>
            <person name="Chen C."/>
            <person name="Yan M."/>
            <person name="Daum C."/>
            <person name="Ng V."/>
            <person name="Clum A."/>
            <person name="Steindorff A."/>
            <person name="Ohm R.A."/>
            <person name="Martin F."/>
            <person name="Silar P."/>
            <person name="Natvig D.O."/>
            <person name="Lalanne C."/>
            <person name="Gautier V."/>
            <person name="Ament-Velasquez S.L."/>
            <person name="Kruys A."/>
            <person name="Hutchinson M.I."/>
            <person name="Powell A.J."/>
            <person name="Barry K."/>
            <person name="Miller A.N."/>
            <person name="Grigoriev I.V."/>
            <person name="Debuchy R."/>
            <person name="Gladieux P."/>
            <person name="Hiltunen Thoren M."/>
            <person name="Johannesson H."/>
        </authorList>
    </citation>
    <scope>NUCLEOTIDE SEQUENCE [LARGE SCALE GENOMIC DNA]</scope>
    <source>
        <strain evidence="2 3">FGSC 10403</strain>
    </source>
</reference>
<dbReference type="EMBL" id="JAULSX010000005">
    <property type="protein sequence ID" value="KAK3490155.1"/>
    <property type="molecule type" value="Genomic_DNA"/>
</dbReference>
<name>A0AAJ0MQ01_9PEZI</name>
<dbReference type="AlphaFoldDB" id="A0AAJ0MQ01"/>
<dbReference type="RefSeq" id="XP_062691338.1">
    <property type="nucleotide sequence ID" value="XM_062837249.1"/>
</dbReference>
<gene>
    <name evidence="2" type="ORF">B0T23DRAFT_381167</name>
</gene>
<protein>
    <submittedName>
        <fullName evidence="2">Uncharacterized protein</fullName>
    </submittedName>
</protein>
<dbReference type="GeneID" id="87874871"/>
<accession>A0AAJ0MQ01</accession>
<feature type="region of interest" description="Disordered" evidence="1">
    <location>
        <begin position="20"/>
        <end position="41"/>
    </location>
</feature>
<evidence type="ECO:0000313" key="3">
    <source>
        <dbReference type="Proteomes" id="UP001285908"/>
    </source>
</evidence>
<organism evidence="2 3">
    <name type="scientific">Neurospora hispaniola</name>
    <dbReference type="NCBI Taxonomy" id="588809"/>
    <lineage>
        <taxon>Eukaryota</taxon>
        <taxon>Fungi</taxon>
        <taxon>Dikarya</taxon>
        <taxon>Ascomycota</taxon>
        <taxon>Pezizomycotina</taxon>
        <taxon>Sordariomycetes</taxon>
        <taxon>Sordariomycetidae</taxon>
        <taxon>Sordariales</taxon>
        <taxon>Sordariaceae</taxon>
        <taxon>Neurospora</taxon>
    </lineage>
</organism>
<dbReference type="Proteomes" id="UP001285908">
    <property type="component" value="Unassembled WGS sequence"/>
</dbReference>
<sequence>MLFQKLLDTLRLLWASKCESKGAGDEPGRSPLRQPSPPPPPYKAVTTAAILPSLERPADALLRKATFDRTKLVLTHKGRSVLFVYYLLLEEALHSVKISFKFICAQLPRHGAEGTPAANRAMVNAAGNYAFLLALLHVSKQCNISKGRLSLPVNEAVHAIREHVKGEMVKDLMQGDRYQEQRHVMQQLVDRVEDHLVQAAPYVIDDRYDTRGTKRVRDSVDTGELDVWKVQECWRLFKSVLVENCGDLLPPPGFDKYGGKSQTALRRLSLSKGTFYHSMALSFWEGVRNVL</sequence>
<comment type="caution">
    <text evidence="2">The sequence shown here is derived from an EMBL/GenBank/DDBJ whole genome shotgun (WGS) entry which is preliminary data.</text>
</comment>
<evidence type="ECO:0000256" key="1">
    <source>
        <dbReference type="SAM" id="MobiDB-lite"/>
    </source>
</evidence>
<keyword evidence="3" id="KW-1185">Reference proteome</keyword>
<proteinExistence type="predicted"/>
<evidence type="ECO:0000313" key="2">
    <source>
        <dbReference type="EMBL" id="KAK3490155.1"/>
    </source>
</evidence>